<keyword evidence="1" id="KW-0732">Signal</keyword>
<proteinExistence type="predicted"/>
<feature type="chain" id="PRO_5016434528" description="Secreted protein (Por secretion system target)" evidence="1">
    <location>
        <begin position="28"/>
        <end position="258"/>
    </location>
</feature>
<comment type="caution">
    <text evidence="2">The sequence shown here is derived from an EMBL/GenBank/DDBJ whole genome shotgun (WGS) entry which is preliminary data.</text>
</comment>
<dbReference type="RefSeq" id="WP_109672016.1">
    <property type="nucleotide sequence ID" value="NZ_QGDT01000001.1"/>
</dbReference>
<dbReference type="EMBL" id="QGDT01000001">
    <property type="protein sequence ID" value="PWJ59995.1"/>
    <property type="molecule type" value="Genomic_DNA"/>
</dbReference>
<organism evidence="2 3">
    <name type="scientific">Dyadobacter jejuensis</name>
    <dbReference type="NCBI Taxonomy" id="1082580"/>
    <lineage>
        <taxon>Bacteria</taxon>
        <taxon>Pseudomonadati</taxon>
        <taxon>Bacteroidota</taxon>
        <taxon>Cytophagia</taxon>
        <taxon>Cytophagales</taxon>
        <taxon>Spirosomataceae</taxon>
        <taxon>Dyadobacter</taxon>
    </lineage>
</organism>
<dbReference type="OrthoDB" id="963292at2"/>
<gene>
    <name evidence="2" type="ORF">CLV98_101170</name>
</gene>
<name>A0A316AQH7_9BACT</name>
<evidence type="ECO:0008006" key="4">
    <source>
        <dbReference type="Google" id="ProtNLM"/>
    </source>
</evidence>
<evidence type="ECO:0000256" key="1">
    <source>
        <dbReference type="SAM" id="SignalP"/>
    </source>
</evidence>
<accession>A0A316AQH7</accession>
<protein>
    <recommendedName>
        <fullName evidence="4">Secreted protein (Por secretion system target)</fullName>
    </recommendedName>
</protein>
<evidence type="ECO:0000313" key="3">
    <source>
        <dbReference type="Proteomes" id="UP000245880"/>
    </source>
</evidence>
<dbReference type="AlphaFoldDB" id="A0A316AQH7"/>
<keyword evidence="3" id="KW-1185">Reference proteome</keyword>
<evidence type="ECO:0000313" key="2">
    <source>
        <dbReference type="EMBL" id="PWJ59995.1"/>
    </source>
</evidence>
<sequence length="258" mass="29582">MKKFNSMTRSLALLGLLLMGWSVTALAQDKAYSKIRIKITDQKEGKTEDKIKEYKLPPMTEKDQQVFIDKVLDSLGVDDQKQLVSITIEDNHRRTAGESHRESNRRSADEDALAYHWDDLDKDWDLAAENIKSQMRHFERSISPKARTIVREMENIGDRMGRFWSEERPKPSAISGLSVYANKPNDGQLNIRFHALQKGDVHIRVTDTKGKDVGDKSLKDYQGEFVGQIELKRQAKGTLFVMVTQNEDGTVKRYVLPE</sequence>
<dbReference type="Proteomes" id="UP000245880">
    <property type="component" value="Unassembled WGS sequence"/>
</dbReference>
<reference evidence="2 3" key="1">
    <citation type="submission" date="2018-03" db="EMBL/GenBank/DDBJ databases">
        <title>Genomic Encyclopedia of Archaeal and Bacterial Type Strains, Phase II (KMG-II): from individual species to whole genera.</title>
        <authorList>
            <person name="Goeker M."/>
        </authorList>
    </citation>
    <scope>NUCLEOTIDE SEQUENCE [LARGE SCALE GENOMIC DNA]</scope>
    <source>
        <strain evidence="2 3">DSM 100346</strain>
    </source>
</reference>
<feature type="signal peptide" evidence="1">
    <location>
        <begin position="1"/>
        <end position="27"/>
    </location>
</feature>